<comment type="caution">
    <text evidence="1">The sequence shown here is derived from an EMBL/GenBank/DDBJ whole genome shotgun (WGS) entry which is preliminary data.</text>
</comment>
<accession>A0AAV2MZQ1</accession>
<evidence type="ECO:0000313" key="2">
    <source>
        <dbReference type="Proteomes" id="UP001497644"/>
    </source>
</evidence>
<proteinExistence type="predicted"/>
<dbReference type="Proteomes" id="UP001497644">
    <property type="component" value="Unassembled WGS sequence"/>
</dbReference>
<organism evidence="1 2">
    <name type="scientific">Lasius platythorax</name>
    <dbReference type="NCBI Taxonomy" id="488582"/>
    <lineage>
        <taxon>Eukaryota</taxon>
        <taxon>Metazoa</taxon>
        <taxon>Ecdysozoa</taxon>
        <taxon>Arthropoda</taxon>
        <taxon>Hexapoda</taxon>
        <taxon>Insecta</taxon>
        <taxon>Pterygota</taxon>
        <taxon>Neoptera</taxon>
        <taxon>Endopterygota</taxon>
        <taxon>Hymenoptera</taxon>
        <taxon>Apocrita</taxon>
        <taxon>Aculeata</taxon>
        <taxon>Formicoidea</taxon>
        <taxon>Formicidae</taxon>
        <taxon>Formicinae</taxon>
        <taxon>Lasius</taxon>
        <taxon>Lasius</taxon>
    </lineage>
</organism>
<sequence length="211" mass="23987">MNAEDVEPNSTDSSMEFDELHSLQSHASLLRSNSSEIPDFFPLQEELRLSNYSESSHHSELFQSSELVHYSECFDNCECSEHSECSEHFNFERSNNDGYRQGDILHDDPENLLLLLHSPSNSSSSSSNKNSVHGNSKVLKFLHGWALKHNITHKAISDLLHGLKENHECFADESESKFSVDARTLLKTKVKLIKKLLTLAITFTLDCKNNY</sequence>
<dbReference type="EMBL" id="CAXIPU020000624">
    <property type="protein sequence ID" value="CAL1672516.1"/>
    <property type="molecule type" value="Genomic_DNA"/>
</dbReference>
<name>A0AAV2MZQ1_9HYME</name>
<evidence type="ECO:0000313" key="1">
    <source>
        <dbReference type="EMBL" id="CAL1672516.1"/>
    </source>
</evidence>
<dbReference type="AlphaFoldDB" id="A0AAV2MZQ1"/>
<gene>
    <name evidence="1" type="ORF">LPLAT_LOCUS8320</name>
</gene>
<protein>
    <submittedName>
        <fullName evidence="1">Uncharacterized protein</fullName>
    </submittedName>
</protein>
<keyword evidence="2" id="KW-1185">Reference proteome</keyword>
<reference evidence="1" key="1">
    <citation type="submission" date="2024-04" db="EMBL/GenBank/DDBJ databases">
        <authorList>
            <consortium name="Molecular Ecology Group"/>
        </authorList>
    </citation>
    <scope>NUCLEOTIDE SEQUENCE</scope>
</reference>